<accession>A0A6I4TVS6</accession>
<dbReference type="AlphaFoldDB" id="A0A6I4TVS6"/>
<sequence length="332" mass="36174">MKRGWLHGFAAGLTALTLSGCSDREGSEHAALALAEAIHPGQFKLHDSYLQTGGYYEVALVSRTDPLLRVRFVIDREAGECQLGSRCEERYRRAHAAAVSTAIKMKALNAAFVSCGVPMLGLHDPAKAPAFRTIVELDLDPADQQPALNRLAPCIAAYRAALPADSPADLRVLSLRILRPQGSPAPVQPMTLDSRLPGKRDDQPSYMIAMLPDEPRAMAEKLRLYANYVRGSGLSDKLAETAQRVLAADPQGGHVPNHALNWQLKLDPQRLDVIRTYVLACSAHVPGQGPCKTDVAVRIRYDLARDEASEVAVIRNFRDDRGSPVLPPLPGR</sequence>
<keyword evidence="2" id="KW-1185">Reference proteome</keyword>
<dbReference type="RefSeq" id="WP_161391040.1">
    <property type="nucleotide sequence ID" value="NZ_JBHSCP010000001.1"/>
</dbReference>
<reference evidence="1 2" key="1">
    <citation type="submission" date="2019-12" db="EMBL/GenBank/DDBJ databases">
        <title>Genomic-based taxomic classification of the family Erythrobacteraceae.</title>
        <authorList>
            <person name="Xu L."/>
        </authorList>
    </citation>
    <scope>NUCLEOTIDE SEQUENCE [LARGE SCALE GENOMIC DNA]</scope>
    <source>
        <strain evidence="1 2">S36</strain>
    </source>
</reference>
<dbReference type="EMBL" id="WTYJ01000002">
    <property type="protein sequence ID" value="MXO99309.1"/>
    <property type="molecule type" value="Genomic_DNA"/>
</dbReference>
<protein>
    <recommendedName>
        <fullName evidence="3">Lipoprotein</fullName>
    </recommendedName>
</protein>
<dbReference type="PROSITE" id="PS51257">
    <property type="entry name" value="PROKAR_LIPOPROTEIN"/>
    <property type="match status" value="1"/>
</dbReference>
<gene>
    <name evidence="1" type="ORF">GRI97_09940</name>
</gene>
<name>A0A6I4TVS6_9SPHN</name>
<evidence type="ECO:0000313" key="2">
    <source>
        <dbReference type="Proteomes" id="UP000469430"/>
    </source>
</evidence>
<organism evidence="1 2">
    <name type="scientific">Croceibacterium xixiisoli</name>
    <dbReference type="NCBI Taxonomy" id="1476466"/>
    <lineage>
        <taxon>Bacteria</taxon>
        <taxon>Pseudomonadati</taxon>
        <taxon>Pseudomonadota</taxon>
        <taxon>Alphaproteobacteria</taxon>
        <taxon>Sphingomonadales</taxon>
        <taxon>Erythrobacteraceae</taxon>
        <taxon>Croceibacterium</taxon>
    </lineage>
</organism>
<comment type="caution">
    <text evidence="1">The sequence shown here is derived from an EMBL/GenBank/DDBJ whole genome shotgun (WGS) entry which is preliminary data.</text>
</comment>
<dbReference type="Proteomes" id="UP000469430">
    <property type="component" value="Unassembled WGS sequence"/>
</dbReference>
<dbReference type="OrthoDB" id="8478214at2"/>
<evidence type="ECO:0000313" key="1">
    <source>
        <dbReference type="EMBL" id="MXO99309.1"/>
    </source>
</evidence>
<proteinExistence type="predicted"/>
<evidence type="ECO:0008006" key="3">
    <source>
        <dbReference type="Google" id="ProtNLM"/>
    </source>
</evidence>